<sequence>MKSPHEPTVFVSHRDDDDVEESFRAAVRSLLGADFSSRLALGSLVASVQGDAKYELIAREETAPRAGEMDLHLTGDQIEGHSANAAAFGNFVRQIAESVKIITRERMGKTRFINDLLIEPGPGSVRAIFRSPDPVPPGAIAGAKDDPFWSDPNQQSLALHHVALLLANAEPTAEDTGVVDALVESLPPKARPKLIGAVKSIVKQDWLIDGEFRQRGLGIEPISLSGAGAKRLRSALEVRERTKQEWITTGHFDGHHRSRGLSWFVPDGGEREMTVVVPTAELTAAVANLSTESAPRVKATFSVISTHGPGEGDAGTRSFILEAVTEEPEGTVPLDLG</sequence>
<dbReference type="OrthoDB" id="9796486at2"/>
<keyword evidence="2" id="KW-1185">Reference proteome</keyword>
<protein>
    <submittedName>
        <fullName evidence="1">Uncharacterized protein</fullName>
    </submittedName>
</protein>
<organism evidence="1 2">
    <name type="scientific">Microterricola viridarii</name>
    <dbReference type="NCBI Taxonomy" id="412690"/>
    <lineage>
        <taxon>Bacteria</taxon>
        <taxon>Bacillati</taxon>
        <taxon>Actinomycetota</taxon>
        <taxon>Actinomycetes</taxon>
        <taxon>Micrococcales</taxon>
        <taxon>Microbacteriaceae</taxon>
        <taxon>Microterricola</taxon>
    </lineage>
</organism>
<dbReference type="AlphaFoldDB" id="A0A1H1SZW3"/>
<dbReference type="Proteomes" id="UP000181956">
    <property type="component" value="Chromosome I"/>
</dbReference>
<dbReference type="RefSeq" id="WP_156786282.1">
    <property type="nucleotide sequence ID" value="NZ_LT629742.1"/>
</dbReference>
<gene>
    <name evidence="1" type="ORF">SAMN04489834_1661</name>
</gene>
<evidence type="ECO:0000313" key="1">
    <source>
        <dbReference type="EMBL" id="SDS53587.1"/>
    </source>
</evidence>
<proteinExistence type="predicted"/>
<evidence type="ECO:0000313" key="2">
    <source>
        <dbReference type="Proteomes" id="UP000181956"/>
    </source>
</evidence>
<name>A0A1H1SZW3_9MICO</name>
<reference evidence="2" key="1">
    <citation type="submission" date="2016-10" db="EMBL/GenBank/DDBJ databases">
        <authorList>
            <person name="Varghese N."/>
            <person name="Submissions S."/>
        </authorList>
    </citation>
    <scope>NUCLEOTIDE SEQUENCE [LARGE SCALE GENOMIC DNA]</scope>
    <source>
        <strain evidence="2">DSM 21772</strain>
    </source>
</reference>
<dbReference type="EMBL" id="LT629742">
    <property type="protein sequence ID" value="SDS53587.1"/>
    <property type="molecule type" value="Genomic_DNA"/>
</dbReference>
<accession>A0A1H1SZW3</accession>